<name>A0ABP6RPX1_9PSEU</name>
<feature type="transmembrane region" description="Helical" evidence="2">
    <location>
        <begin position="53"/>
        <end position="75"/>
    </location>
</feature>
<feature type="transmembrane region" description="Helical" evidence="2">
    <location>
        <begin position="256"/>
        <end position="273"/>
    </location>
</feature>
<feature type="domain" description="EamA" evidence="3">
    <location>
        <begin position="140"/>
        <end position="272"/>
    </location>
</feature>
<feature type="transmembrane region" description="Helical" evidence="2">
    <location>
        <begin position="112"/>
        <end position="130"/>
    </location>
</feature>
<evidence type="ECO:0000313" key="4">
    <source>
        <dbReference type="EMBL" id="GAA3357028.1"/>
    </source>
</evidence>
<comment type="similarity">
    <text evidence="1">Belongs to the EamA transporter family.</text>
</comment>
<dbReference type="Proteomes" id="UP001500483">
    <property type="component" value="Unassembled WGS sequence"/>
</dbReference>
<dbReference type="EMBL" id="BAAAYK010000038">
    <property type="protein sequence ID" value="GAA3357028.1"/>
    <property type="molecule type" value="Genomic_DNA"/>
</dbReference>
<keyword evidence="2" id="KW-0472">Membrane</keyword>
<feature type="transmembrane region" description="Helical" evidence="2">
    <location>
        <begin position="28"/>
        <end position="46"/>
    </location>
</feature>
<proteinExistence type="inferred from homology"/>
<dbReference type="Gene3D" id="1.10.3730.20">
    <property type="match status" value="1"/>
</dbReference>
<dbReference type="InterPro" id="IPR000620">
    <property type="entry name" value="EamA_dom"/>
</dbReference>
<comment type="caution">
    <text evidence="4">The sequence shown here is derived from an EMBL/GenBank/DDBJ whole genome shotgun (WGS) entry which is preliminary data.</text>
</comment>
<evidence type="ECO:0000313" key="5">
    <source>
        <dbReference type="Proteomes" id="UP001500483"/>
    </source>
</evidence>
<gene>
    <name evidence="4" type="ORF">GCM10020366_23400</name>
</gene>
<accession>A0ABP6RPX1</accession>
<feature type="transmembrane region" description="Helical" evidence="2">
    <location>
        <begin position="168"/>
        <end position="188"/>
    </location>
</feature>
<sequence>MLAVLGAALLHATWNALAHGMDDRLAGFTLMSLVYAAIGGAAALVTGFPTAAAWPYVLASAAAHVLYQVGLMLSYRLGQFGQVYPLARGTAPWVVALTSAALLEQRISVPELAGVLVISAGLTSLVLVGGRPTAARFPALAAAFGTGLAIALYTVLDGVGVHRTDVLTYAAWLFLLQGLALPPLALAVRGRALPAQLRSASGGALLGGVLSLAAYGIVLWAQTRGALAPIAALRETSIVFGALIGAVLFRERLGRGRVLASAVVLAGIVLLNLS</sequence>
<keyword evidence="2" id="KW-1133">Transmembrane helix</keyword>
<feature type="transmembrane region" description="Helical" evidence="2">
    <location>
        <begin position="200"/>
        <end position="221"/>
    </location>
</feature>
<keyword evidence="2" id="KW-0812">Transmembrane</keyword>
<feature type="transmembrane region" description="Helical" evidence="2">
    <location>
        <begin position="137"/>
        <end position="156"/>
    </location>
</feature>
<reference evidence="5" key="1">
    <citation type="journal article" date="2019" name="Int. J. Syst. Evol. Microbiol.">
        <title>The Global Catalogue of Microorganisms (GCM) 10K type strain sequencing project: providing services to taxonomists for standard genome sequencing and annotation.</title>
        <authorList>
            <consortium name="The Broad Institute Genomics Platform"/>
            <consortium name="The Broad Institute Genome Sequencing Center for Infectious Disease"/>
            <person name="Wu L."/>
            <person name="Ma J."/>
        </authorList>
    </citation>
    <scope>NUCLEOTIDE SEQUENCE [LARGE SCALE GENOMIC DNA]</scope>
    <source>
        <strain evidence="5">JCM 9687</strain>
    </source>
</reference>
<protein>
    <submittedName>
        <fullName evidence="4">DMT family transporter</fullName>
    </submittedName>
</protein>
<keyword evidence="5" id="KW-1185">Reference proteome</keyword>
<dbReference type="SUPFAM" id="SSF103481">
    <property type="entry name" value="Multidrug resistance efflux transporter EmrE"/>
    <property type="match status" value="2"/>
</dbReference>
<feature type="transmembrane region" description="Helical" evidence="2">
    <location>
        <begin position="227"/>
        <end position="249"/>
    </location>
</feature>
<dbReference type="Pfam" id="PF00892">
    <property type="entry name" value="EamA"/>
    <property type="match status" value="1"/>
</dbReference>
<dbReference type="InterPro" id="IPR037185">
    <property type="entry name" value="EmrE-like"/>
</dbReference>
<evidence type="ECO:0000256" key="2">
    <source>
        <dbReference type="SAM" id="Phobius"/>
    </source>
</evidence>
<evidence type="ECO:0000259" key="3">
    <source>
        <dbReference type="Pfam" id="PF00892"/>
    </source>
</evidence>
<evidence type="ECO:0000256" key="1">
    <source>
        <dbReference type="ARBA" id="ARBA00007362"/>
    </source>
</evidence>
<organism evidence="4 5">
    <name type="scientific">Saccharopolyspora gregorii</name>
    <dbReference type="NCBI Taxonomy" id="33914"/>
    <lineage>
        <taxon>Bacteria</taxon>
        <taxon>Bacillati</taxon>
        <taxon>Actinomycetota</taxon>
        <taxon>Actinomycetes</taxon>
        <taxon>Pseudonocardiales</taxon>
        <taxon>Pseudonocardiaceae</taxon>
        <taxon>Saccharopolyspora</taxon>
    </lineage>
</organism>